<protein>
    <submittedName>
        <fullName evidence="9">Peptide/nickel transport system ATP-binding protein</fullName>
    </submittedName>
</protein>
<dbReference type="Pfam" id="PF08352">
    <property type="entry name" value="oligo_HPY"/>
    <property type="match status" value="1"/>
</dbReference>
<dbReference type="Proteomes" id="UP000186400">
    <property type="component" value="Unassembled WGS sequence"/>
</dbReference>
<dbReference type="OrthoDB" id="337094at2"/>
<dbReference type="PANTHER" id="PTHR43297">
    <property type="entry name" value="OLIGOPEPTIDE TRANSPORT ATP-BINDING PROTEIN APPD"/>
    <property type="match status" value="1"/>
</dbReference>
<dbReference type="AlphaFoldDB" id="A0A1N6QEM2"/>
<dbReference type="Gene3D" id="3.40.50.300">
    <property type="entry name" value="P-loop containing nucleotide triphosphate hydrolases"/>
    <property type="match status" value="1"/>
</dbReference>
<dbReference type="CDD" id="cd03257">
    <property type="entry name" value="ABC_NikE_OppD_transporters"/>
    <property type="match status" value="1"/>
</dbReference>
<dbReference type="InterPro" id="IPR017871">
    <property type="entry name" value="ABC_transporter-like_CS"/>
</dbReference>
<dbReference type="PROSITE" id="PS00211">
    <property type="entry name" value="ABC_TRANSPORTER_1"/>
    <property type="match status" value="1"/>
</dbReference>
<dbReference type="PROSITE" id="PS50893">
    <property type="entry name" value="ABC_TRANSPORTER_2"/>
    <property type="match status" value="1"/>
</dbReference>
<evidence type="ECO:0000256" key="4">
    <source>
        <dbReference type="ARBA" id="ARBA00022475"/>
    </source>
</evidence>
<dbReference type="SMART" id="SM00382">
    <property type="entry name" value="AAA"/>
    <property type="match status" value="1"/>
</dbReference>
<dbReference type="FunFam" id="3.40.50.300:FF:000016">
    <property type="entry name" value="Oligopeptide ABC transporter ATP-binding component"/>
    <property type="match status" value="1"/>
</dbReference>
<dbReference type="GO" id="GO:0016887">
    <property type="term" value="F:ATP hydrolysis activity"/>
    <property type="evidence" value="ECO:0007669"/>
    <property type="project" value="InterPro"/>
</dbReference>
<keyword evidence="6 9" id="KW-0067">ATP-binding</keyword>
<dbReference type="STRING" id="159291.SAMN05920897_104139"/>
<comment type="subcellular location">
    <subcellularLocation>
        <location evidence="1">Cell inner membrane</location>
        <topology evidence="1">Peripheral membrane protein</topology>
    </subcellularLocation>
</comment>
<dbReference type="InterPro" id="IPR013563">
    <property type="entry name" value="Oligopep_ABC_C"/>
</dbReference>
<evidence type="ECO:0000256" key="5">
    <source>
        <dbReference type="ARBA" id="ARBA00022741"/>
    </source>
</evidence>
<keyword evidence="4" id="KW-1003">Cell membrane</keyword>
<gene>
    <name evidence="9" type="ORF">SAMN05920897_104139</name>
</gene>
<evidence type="ECO:0000256" key="1">
    <source>
        <dbReference type="ARBA" id="ARBA00004417"/>
    </source>
</evidence>
<dbReference type="EMBL" id="FTMS01000004">
    <property type="protein sequence ID" value="SIQ15053.1"/>
    <property type="molecule type" value="Genomic_DNA"/>
</dbReference>
<dbReference type="InterPro" id="IPR003593">
    <property type="entry name" value="AAA+_ATPase"/>
</dbReference>
<dbReference type="GO" id="GO:0005524">
    <property type="term" value="F:ATP binding"/>
    <property type="evidence" value="ECO:0007669"/>
    <property type="project" value="UniProtKB-KW"/>
</dbReference>
<dbReference type="InterPro" id="IPR050388">
    <property type="entry name" value="ABC_Ni/Peptide_Import"/>
</dbReference>
<dbReference type="GO" id="GO:0015833">
    <property type="term" value="P:peptide transport"/>
    <property type="evidence" value="ECO:0007669"/>
    <property type="project" value="InterPro"/>
</dbReference>
<evidence type="ECO:0000256" key="2">
    <source>
        <dbReference type="ARBA" id="ARBA00005417"/>
    </source>
</evidence>
<keyword evidence="7" id="KW-0472">Membrane</keyword>
<evidence type="ECO:0000256" key="3">
    <source>
        <dbReference type="ARBA" id="ARBA00022448"/>
    </source>
</evidence>
<keyword evidence="5" id="KW-0547">Nucleotide-binding</keyword>
<dbReference type="InterPro" id="IPR027417">
    <property type="entry name" value="P-loop_NTPase"/>
</dbReference>
<proteinExistence type="inferred from homology"/>
<dbReference type="NCBIfam" id="TIGR01727">
    <property type="entry name" value="oligo_HPY"/>
    <property type="match status" value="1"/>
</dbReference>
<dbReference type="InterPro" id="IPR003439">
    <property type="entry name" value="ABC_transporter-like_ATP-bd"/>
</dbReference>
<evidence type="ECO:0000259" key="8">
    <source>
        <dbReference type="PROSITE" id="PS50893"/>
    </source>
</evidence>
<evidence type="ECO:0000256" key="7">
    <source>
        <dbReference type="ARBA" id="ARBA00023136"/>
    </source>
</evidence>
<evidence type="ECO:0000313" key="10">
    <source>
        <dbReference type="Proteomes" id="UP000186400"/>
    </source>
</evidence>
<dbReference type="RefSeq" id="WP_076488098.1">
    <property type="nucleotide sequence ID" value="NZ_FTMS01000004.1"/>
</dbReference>
<accession>A0A1N6QEM2</accession>
<dbReference type="Pfam" id="PF00005">
    <property type="entry name" value="ABC_tran"/>
    <property type="match status" value="1"/>
</dbReference>
<name>A0A1N6QEM2_9SPIO</name>
<keyword evidence="10" id="KW-1185">Reference proteome</keyword>
<keyword evidence="3" id="KW-0813">Transport</keyword>
<dbReference type="GO" id="GO:0005886">
    <property type="term" value="C:plasma membrane"/>
    <property type="evidence" value="ECO:0007669"/>
    <property type="project" value="UniProtKB-SubCell"/>
</dbReference>
<evidence type="ECO:0000313" key="9">
    <source>
        <dbReference type="EMBL" id="SIQ15053.1"/>
    </source>
</evidence>
<comment type="similarity">
    <text evidence="2">Belongs to the ABC transporter superfamily.</text>
</comment>
<dbReference type="PANTHER" id="PTHR43297:SF2">
    <property type="entry name" value="DIPEPTIDE TRANSPORT ATP-BINDING PROTEIN DPPD"/>
    <property type="match status" value="1"/>
</dbReference>
<reference evidence="9 10" key="1">
    <citation type="submission" date="2017-01" db="EMBL/GenBank/DDBJ databases">
        <authorList>
            <person name="Mah S.A."/>
            <person name="Swanson W.J."/>
            <person name="Moy G.W."/>
            <person name="Vacquier V.D."/>
        </authorList>
    </citation>
    <scope>NUCLEOTIDE SEQUENCE [LARGE SCALE GENOMIC DNA]</scope>
    <source>
        <strain evidence="9 10">ASpG1</strain>
    </source>
</reference>
<dbReference type="SUPFAM" id="SSF52540">
    <property type="entry name" value="P-loop containing nucleoside triphosphate hydrolases"/>
    <property type="match status" value="1"/>
</dbReference>
<sequence length="327" mass="35607">MNTPLLEVQDLHVHYTTDDGTARAVNGIDFSLHRGETLGLVGETGAGKTTTALALLGLVPRPPGKILGGRILFQGENLLEKSEKELRRLRGNQMSIIFQDPMTSLNPLFPAGKQIAENLILHQNLAPKEALRKAGEMLTRVGIPASRSGNYPHEFSGGMKQRVVIAMALACNPALLIADEPTTALDVTIQAQILEILHDLKDEFGLSLLMISHDLGVVADVADRVAVMYAGDIVETGTVDQVFDSPRHPYTTGLLDSLPDIDAPKGESLRPITGLMPDAMDLPRGCSFAPRCPRVMPICHEEKPPSFFPDQGRSVRCFLYDQTRSKT</sequence>
<evidence type="ECO:0000256" key="6">
    <source>
        <dbReference type="ARBA" id="ARBA00022840"/>
    </source>
</evidence>
<organism evidence="9 10">
    <name type="scientific">Alkalispirochaeta americana</name>
    <dbReference type="NCBI Taxonomy" id="159291"/>
    <lineage>
        <taxon>Bacteria</taxon>
        <taxon>Pseudomonadati</taxon>
        <taxon>Spirochaetota</taxon>
        <taxon>Spirochaetia</taxon>
        <taxon>Spirochaetales</taxon>
        <taxon>Spirochaetaceae</taxon>
        <taxon>Alkalispirochaeta</taxon>
    </lineage>
</organism>
<feature type="domain" description="ABC transporter" evidence="8">
    <location>
        <begin position="6"/>
        <end position="255"/>
    </location>
</feature>